<evidence type="ECO:0000259" key="1">
    <source>
        <dbReference type="Pfam" id="PF00462"/>
    </source>
</evidence>
<dbReference type="InterPro" id="IPR036249">
    <property type="entry name" value="Thioredoxin-like_sf"/>
</dbReference>
<sequence length="77" mass="8683">MKATVYGTPRCSWCDRVSKMLGENEIEVEKIDVSESKENLKLMKKVAGKTTTTVPQVIIDGNFVGGYTEVERFINRL</sequence>
<dbReference type="EMBL" id="UINC01193346">
    <property type="protein sequence ID" value="SVE08919.1"/>
    <property type="molecule type" value="Genomic_DNA"/>
</dbReference>
<dbReference type="AlphaFoldDB" id="A0A383AMY0"/>
<feature type="domain" description="Glutaredoxin" evidence="1">
    <location>
        <begin position="4"/>
        <end position="64"/>
    </location>
</feature>
<name>A0A383AMY0_9ZZZZ</name>
<accession>A0A383AMY0</accession>
<organism evidence="2">
    <name type="scientific">marine metagenome</name>
    <dbReference type="NCBI Taxonomy" id="408172"/>
    <lineage>
        <taxon>unclassified sequences</taxon>
        <taxon>metagenomes</taxon>
        <taxon>ecological metagenomes</taxon>
    </lineage>
</organism>
<dbReference type="InterPro" id="IPR002109">
    <property type="entry name" value="Glutaredoxin"/>
</dbReference>
<gene>
    <name evidence="2" type="ORF">METZ01_LOCUS461773</name>
</gene>
<proteinExistence type="predicted"/>
<evidence type="ECO:0000313" key="2">
    <source>
        <dbReference type="EMBL" id="SVE08919.1"/>
    </source>
</evidence>
<reference evidence="2" key="1">
    <citation type="submission" date="2018-05" db="EMBL/GenBank/DDBJ databases">
        <authorList>
            <person name="Lanie J.A."/>
            <person name="Ng W.-L."/>
            <person name="Kazmierczak K.M."/>
            <person name="Andrzejewski T.M."/>
            <person name="Davidsen T.M."/>
            <person name="Wayne K.J."/>
            <person name="Tettelin H."/>
            <person name="Glass J.I."/>
            <person name="Rusch D."/>
            <person name="Podicherti R."/>
            <person name="Tsui H.-C.T."/>
            <person name="Winkler M.E."/>
        </authorList>
    </citation>
    <scope>NUCLEOTIDE SEQUENCE</scope>
</reference>
<dbReference type="CDD" id="cd02066">
    <property type="entry name" value="GRX_family"/>
    <property type="match status" value="1"/>
</dbReference>
<dbReference type="SUPFAM" id="SSF52833">
    <property type="entry name" value="Thioredoxin-like"/>
    <property type="match status" value="1"/>
</dbReference>
<protein>
    <recommendedName>
        <fullName evidence="1">Glutaredoxin domain-containing protein</fullName>
    </recommendedName>
</protein>
<dbReference type="Gene3D" id="3.40.30.10">
    <property type="entry name" value="Glutaredoxin"/>
    <property type="match status" value="1"/>
</dbReference>
<dbReference type="Pfam" id="PF00462">
    <property type="entry name" value="Glutaredoxin"/>
    <property type="match status" value="1"/>
</dbReference>
<dbReference type="PROSITE" id="PS51354">
    <property type="entry name" value="GLUTAREDOXIN_2"/>
    <property type="match status" value="1"/>
</dbReference>